<name>A0A927GPU2_STRGL</name>
<comment type="caution">
    <text evidence="3">The sequence shown here is derived from an EMBL/GenBank/DDBJ whole genome shotgun (WGS) entry which is preliminary data.</text>
</comment>
<evidence type="ECO:0000313" key="3">
    <source>
        <dbReference type="EMBL" id="MBD2830387.1"/>
    </source>
</evidence>
<dbReference type="InterPro" id="IPR029044">
    <property type="entry name" value="Nucleotide-diphossugar_trans"/>
</dbReference>
<feature type="region of interest" description="Disordered" evidence="1">
    <location>
        <begin position="53"/>
        <end position="96"/>
    </location>
</feature>
<accession>A0A927GPU2</accession>
<dbReference type="Pfam" id="PF00535">
    <property type="entry name" value="Glycos_transf_2"/>
    <property type="match status" value="1"/>
</dbReference>
<evidence type="ECO:0000256" key="1">
    <source>
        <dbReference type="SAM" id="MobiDB-lite"/>
    </source>
</evidence>
<dbReference type="EMBL" id="JACWUS010000017">
    <property type="protein sequence ID" value="MBD2830387.1"/>
    <property type="molecule type" value="Genomic_DNA"/>
</dbReference>
<protein>
    <submittedName>
        <fullName evidence="3">Glycosyltransferase family 2 protein</fullName>
    </submittedName>
</protein>
<proteinExistence type="predicted"/>
<dbReference type="InterPro" id="IPR001173">
    <property type="entry name" value="Glyco_trans_2-like"/>
</dbReference>
<dbReference type="CDD" id="cd00761">
    <property type="entry name" value="Glyco_tranf_GTA_type"/>
    <property type="match status" value="1"/>
</dbReference>
<dbReference type="Gene3D" id="3.90.550.10">
    <property type="entry name" value="Spore Coat Polysaccharide Biosynthesis Protein SpsA, Chain A"/>
    <property type="match status" value="1"/>
</dbReference>
<evidence type="ECO:0000259" key="2">
    <source>
        <dbReference type="Pfam" id="PF00535"/>
    </source>
</evidence>
<sequence length="96" mass="9778">MVIPTRSKAPSLRATLVALAAQGHRGPYEVVVVDDGSTDGTRELLHRLAGEAAGPAPRVVEARSAGGPPPATPGPRRLGAAACSSWTTTSSPRPDT</sequence>
<feature type="compositionally biased region" description="Low complexity" evidence="1">
    <location>
        <begin position="74"/>
        <end position="96"/>
    </location>
</feature>
<reference evidence="3" key="1">
    <citation type="journal article" date="2020" name="PLoS ONE">
        <title>Isolation and characterization of Streptomyces bacteriophages and Streptomyces strains encoding biosynthetic arsenals: Streptomyces strains and phages for antibiotic discovery.</title>
        <authorList>
            <person name="Montano E.T."/>
            <person name="Nideffer J.F."/>
            <person name="Brumage L."/>
            <person name="Erb M."/>
            <person name="Derman A.I."/>
            <person name="Davis J.P."/>
            <person name="Estrada E."/>
            <person name="Fu S."/>
            <person name="Le D."/>
            <person name="Vuppala A."/>
            <person name="Tran C."/>
            <person name="Luterstein E."/>
            <person name="Lakkaraju S."/>
            <person name="Panchagnula S."/>
            <person name="Ren C."/>
            <person name="Doan J."/>
            <person name="Tran S."/>
            <person name="Soriano J."/>
            <person name="Fujita Y."/>
            <person name="Gutala P."/>
            <person name="Fujii Q."/>
            <person name="Lee M."/>
            <person name="Bui A."/>
            <person name="Villarreal C."/>
            <person name="Shing S.R."/>
            <person name="Kim S."/>
            <person name="Freeman D."/>
            <person name="Racha V."/>
            <person name="Ho A."/>
            <person name="Kumar P."/>
            <person name="Falah K."/>
            <person name="Dawson T."/>
            <person name="Enustun E."/>
            <person name="Prichard A."/>
            <person name="Gomez A."/>
            <person name="Khanna K."/>
            <person name="Trigg S."/>
            <person name="Fernandez L."/>
            <person name="Pogliano K."/>
            <person name="Pogliano J."/>
        </authorList>
    </citation>
    <scope>NUCLEOTIDE SEQUENCE</scope>
    <source>
        <strain evidence="3">QF2</strain>
    </source>
</reference>
<dbReference type="SUPFAM" id="SSF53448">
    <property type="entry name" value="Nucleotide-diphospho-sugar transferases"/>
    <property type="match status" value="1"/>
</dbReference>
<feature type="domain" description="Glycosyltransferase 2-like" evidence="2">
    <location>
        <begin position="2"/>
        <end position="50"/>
    </location>
</feature>
<gene>
    <name evidence="3" type="ORF">ID875_27280</name>
</gene>
<dbReference type="AlphaFoldDB" id="A0A927GPU2"/>
<organism evidence="3">
    <name type="scientific">Streptomyces globisporus</name>
    <dbReference type="NCBI Taxonomy" id="1908"/>
    <lineage>
        <taxon>Bacteria</taxon>
        <taxon>Bacillati</taxon>
        <taxon>Actinomycetota</taxon>
        <taxon>Actinomycetes</taxon>
        <taxon>Kitasatosporales</taxon>
        <taxon>Streptomycetaceae</taxon>
        <taxon>Streptomyces</taxon>
    </lineage>
</organism>